<organism evidence="2 3">
    <name type="scientific">Eubacterium ventriosum</name>
    <dbReference type="NCBI Taxonomy" id="39496"/>
    <lineage>
        <taxon>Bacteria</taxon>
        <taxon>Bacillati</taxon>
        <taxon>Bacillota</taxon>
        <taxon>Clostridia</taxon>
        <taxon>Eubacteriales</taxon>
        <taxon>Eubacteriaceae</taxon>
        <taxon>Eubacterium</taxon>
    </lineage>
</organism>
<dbReference type="EMBL" id="QSFO01000009">
    <property type="protein sequence ID" value="RHA53743.1"/>
    <property type="molecule type" value="Genomic_DNA"/>
</dbReference>
<gene>
    <name evidence="2" type="ORF">DW929_08835</name>
    <name evidence="1" type="ORF">DW944_08085</name>
</gene>
<dbReference type="InterPro" id="IPR043743">
    <property type="entry name" value="DUF5688"/>
</dbReference>
<dbReference type="RefSeq" id="WP_117970826.1">
    <property type="nucleotide sequence ID" value="NZ_CAUBDO010000020.1"/>
</dbReference>
<evidence type="ECO:0000313" key="1">
    <source>
        <dbReference type="EMBL" id="RHA18018.1"/>
    </source>
</evidence>
<dbReference type="EMBL" id="QSFD01000007">
    <property type="protein sequence ID" value="RHA18018.1"/>
    <property type="molecule type" value="Genomic_DNA"/>
</dbReference>
<evidence type="ECO:0000313" key="4">
    <source>
        <dbReference type="Proteomes" id="UP000284779"/>
    </source>
</evidence>
<proteinExistence type="predicted"/>
<keyword evidence="4" id="KW-1185">Reference proteome</keyword>
<evidence type="ECO:0000313" key="2">
    <source>
        <dbReference type="EMBL" id="RHA53743.1"/>
    </source>
</evidence>
<name>A0A413RYI3_9FIRM</name>
<dbReference type="Proteomes" id="UP000284779">
    <property type="component" value="Unassembled WGS sequence"/>
</dbReference>
<accession>A0A413RYI3</accession>
<dbReference type="AlphaFoldDB" id="A0A413RYI3"/>
<protein>
    <submittedName>
        <fullName evidence="2">Uncharacterized protein</fullName>
    </submittedName>
</protein>
<sequence length="330" mass="38920">MTYEQFIEQVKWEVEDIARESFDDVRTVVRTVTKNNNVRRKTISIFKEGQLATPTIYLRDYYLDYKKGRSIENIGREIFMIYSEGTKRFTFDVNQFSDFSKVKDKIYYKLVNYEMNRQALKTMPHFKFLDMAIVFFVSIMGNEKEQGTIAIQNAYVEKWGISKEELRRTAINNTWKEYPPEIKKMEDIISEIVLGQVTSEDDDEDGLISEEISYGEFSIDNVRQMIKEEVDKMRAQAEMDMYVLTNTSRNFGAACITYPGVLKEFAREHNSDFYIIPSSVHEVILILGEQMSVEEMNLMVEEVNEREVDSIDVLSNHVYQYKRELEEIIY</sequence>
<evidence type="ECO:0000313" key="3">
    <source>
        <dbReference type="Proteomes" id="UP000284598"/>
    </source>
</evidence>
<dbReference type="Proteomes" id="UP000284598">
    <property type="component" value="Unassembled WGS sequence"/>
</dbReference>
<reference evidence="3 4" key="1">
    <citation type="submission" date="2018-08" db="EMBL/GenBank/DDBJ databases">
        <title>A genome reference for cultivated species of the human gut microbiota.</title>
        <authorList>
            <person name="Zou Y."/>
            <person name="Xue W."/>
            <person name="Luo G."/>
        </authorList>
    </citation>
    <scope>NUCLEOTIDE SEQUENCE [LARGE SCALE GENOMIC DNA]</scope>
    <source>
        <strain evidence="2 3">AM43-2</strain>
        <strain evidence="1 4">AM44-11BH</strain>
    </source>
</reference>
<dbReference type="Pfam" id="PF18941">
    <property type="entry name" value="DUF5688"/>
    <property type="match status" value="1"/>
</dbReference>
<comment type="caution">
    <text evidence="2">The sequence shown here is derived from an EMBL/GenBank/DDBJ whole genome shotgun (WGS) entry which is preliminary data.</text>
</comment>